<feature type="compositionally biased region" description="Basic residues" evidence="1">
    <location>
        <begin position="10"/>
        <end position="26"/>
    </location>
</feature>
<accession>A0A165HF60</accession>
<dbReference type="InParanoid" id="A0A165HF60"/>
<evidence type="ECO:0000256" key="1">
    <source>
        <dbReference type="SAM" id="MobiDB-lite"/>
    </source>
</evidence>
<protein>
    <submittedName>
        <fullName evidence="2">Uncharacterized protein</fullName>
    </submittedName>
</protein>
<dbReference type="AlphaFoldDB" id="A0A165HF60"/>
<proteinExistence type="predicted"/>
<dbReference type="Proteomes" id="UP000076632">
    <property type="component" value="Unassembled WGS sequence"/>
</dbReference>
<feature type="compositionally biased region" description="Basic residues" evidence="1">
    <location>
        <begin position="67"/>
        <end position="78"/>
    </location>
</feature>
<name>A0A165HF60_XYLHT</name>
<feature type="region of interest" description="Disordered" evidence="1">
    <location>
        <begin position="1"/>
        <end position="78"/>
    </location>
</feature>
<evidence type="ECO:0000313" key="2">
    <source>
        <dbReference type="EMBL" id="KZF23418.1"/>
    </source>
</evidence>
<dbReference type="RefSeq" id="XP_018188973.1">
    <property type="nucleotide sequence ID" value="XM_018332352.1"/>
</dbReference>
<reference evidence="2 3" key="1">
    <citation type="journal article" date="2016" name="Fungal Biol.">
        <title>The genome of Xylona heveae provides a window into fungal endophytism.</title>
        <authorList>
            <person name="Gazis R."/>
            <person name="Kuo A."/>
            <person name="Riley R."/>
            <person name="LaButti K."/>
            <person name="Lipzen A."/>
            <person name="Lin J."/>
            <person name="Amirebrahimi M."/>
            <person name="Hesse C.N."/>
            <person name="Spatafora J.W."/>
            <person name="Henrissat B."/>
            <person name="Hainaut M."/>
            <person name="Grigoriev I.V."/>
            <person name="Hibbett D.S."/>
        </authorList>
    </citation>
    <scope>NUCLEOTIDE SEQUENCE [LARGE SCALE GENOMIC DNA]</scope>
    <source>
        <strain evidence="2 3">TC161</strain>
    </source>
</reference>
<dbReference type="GeneID" id="28897489"/>
<keyword evidence="3" id="KW-1185">Reference proteome</keyword>
<evidence type="ECO:0000313" key="3">
    <source>
        <dbReference type="Proteomes" id="UP000076632"/>
    </source>
</evidence>
<dbReference type="EMBL" id="KV407457">
    <property type="protein sequence ID" value="KZF23418.1"/>
    <property type="molecule type" value="Genomic_DNA"/>
</dbReference>
<gene>
    <name evidence="2" type="ORF">L228DRAFT_246190</name>
</gene>
<organism evidence="2 3">
    <name type="scientific">Xylona heveae (strain CBS 132557 / TC161)</name>
    <dbReference type="NCBI Taxonomy" id="1328760"/>
    <lineage>
        <taxon>Eukaryota</taxon>
        <taxon>Fungi</taxon>
        <taxon>Dikarya</taxon>
        <taxon>Ascomycota</taxon>
        <taxon>Pezizomycotina</taxon>
        <taxon>Xylonomycetes</taxon>
        <taxon>Xylonales</taxon>
        <taxon>Xylonaceae</taxon>
        <taxon>Xylona</taxon>
    </lineage>
</organism>
<sequence length="78" mass="9322">MRRDIEKTQSPKKKKRKEKKSKGKVQRKNESTTLNAGFASDRMEERGNGLGCYKRDGGREMVLRREEKRKKRKKRKKI</sequence>
<feature type="compositionally biased region" description="Basic and acidic residues" evidence="1">
    <location>
        <begin position="41"/>
        <end position="66"/>
    </location>
</feature>